<dbReference type="AlphaFoldDB" id="A0A8J5K5H4"/>
<gene>
    <name evidence="1" type="ORF">Hamer_G016083</name>
</gene>
<organism evidence="1 2">
    <name type="scientific">Homarus americanus</name>
    <name type="common">American lobster</name>
    <dbReference type="NCBI Taxonomy" id="6706"/>
    <lineage>
        <taxon>Eukaryota</taxon>
        <taxon>Metazoa</taxon>
        <taxon>Ecdysozoa</taxon>
        <taxon>Arthropoda</taxon>
        <taxon>Crustacea</taxon>
        <taxon>Multicrustacea</taxon>
        <taxon>Malacostraca</taxon>
        <taxon>Eumalacostraca</taxon>
        <taxon>Eucarida</taxon>
        <taxon>Decapoda</taxon>
        <taxon>Pleocyemata</taxon>
        <taxon>Astacidea</taxon>
        <taxon>Nephropoidea</taxon>
        <taxon>Nephropidae</taxon>
        <taxon>Homarus</taxon>
    </lineage>
</organism>
<proteinExistence type="predicted"/>
<comment type="caution">
    <text evidence="1">The sequence shown here is derived from an EMBL/GenBank/DDBJ whole genome shotgun (WGS) entry which is preliminary data.</text>
</comment>
<sequence length="39" mass="4414">MRHCRAGQCYTCRRGDRTAHELLHSRGGGGEKDKTGQRK</sequence>
<reference evidence="1" key="1">
    <citation type="journal article" date="2021" name="Sci. Adv.">
        <title>The American lobster genome reveals insights on longevity, neural, and immune adaptations.</title>
        <authorList>
            <person name="Polinski J.M."/>
            <person name="Zimin A.V."/>
            <person name="Clark K.F."/>
            <person name="Kohn A.B."/>
            <person name="Sadowski N."/>
            <person name="Timp W."/>
            <person name="Ptitsyn A."/>
            <person name="Khanna P."/>
            <person name="Romanova D.Y."/>
            <person name="Williams P."/>
            <person name="Greenwood S.J."/>
            <person name="Moroz L.L."/>
            <person name="Walt D.R."/>
            <person name="Bodnar A.G."/>
        </authorList>
    </citation>
    <scope>NUCLEOTIDE SEQUENCE</scope>
    <source>
        <strain evidence="1">GMGI-L3</strain>
    </source>
</reference>
<dbReference type="EMBL" id="JAHLQT010014436">
    <property type="protein sequence ID" value="KAG7170280.1"/>
    <property type="molecule type" value="Genomic_DNA"/>
</dbReference>
<keyword evidence="2" id="KW-1185">Reference proteome</keyword>
<evidence type="ECO:0000313" key="2">
    <source>
        <dbReference type="Proteomes" id="UP000747542"/>
    </source>
</evidence>
<accession>A0A8J5K5H4</accession>
<dbReference type="Proteomes" id="UP000747542">
    <property type="component" value="Unassembled WGS sequence"/>
</dbReference>
<name>A0A8J5K5H4_HOMAM</name>
<protein>
    <submittedName>
        <fullName evidence="1">Uncharacterized protein</fullName>
    </submittedName>
</protein>
<evidence type="ECO:0000313" key="1">
    <source>
        <dbReference type="EMBL" id="KAG7170280.1"/>
    </source>
</evidence>